<feature type="binding site" evidence="8">
    <location>
        <begin position="22"/>
        <end position="24"/>
    </location>
    <ligand>
        <name>shikimate</name>
        <dbReference type="ChEBI" id="CHEBI:36208"/>
    </ligand>
</feature>
<proteinExistence type="inferred from homology"/>
<evidence type="ECO:0000256" key="4">
    <source>
        <dbReference type="ARBA" id="ARBA00022857"/>
    </source>
</evidence>
<comment type="similarity">
    <text evidence="8">Belongs to the shikimate dehydrogenase family.</text>
</comment>
<feature type="domain" description="SDH C-terminal" evidence="11">
    <location>
        <begin position="252"/>
        <end position="272"/>
    </location>
</feature>
<feature type="binding site" evidence="8">
    <location>
        <position position="109"/>
    </location>
    <ligand>
        <name>shikimate</name>
        <dbReference type="ChEBI" id="CHEBI:36208"/>
    </ligand>
</feature>
<gene>
    <name evidence="8" type="primary">aroE</name>
    <name evidence="12" type="ORF">FHS82_002233</name>
</gene>
<feature type="binding site" evidence="8">
    <location>
        <position position="259"/>
    </location>
    <ligand>
        <name>shikimate</name>
        <dbReference type="ChEBI" id="CHEBI:36208"/>
    </ligand>
</feature>
<name>A0ABX0UZK3_9HYPH</name>
<dbReference type="Pfam" id="PF18317">
    <property type="entry name" value="SDH_C"/>
    <property type="match status" value="1"/>
</dbReference>
<dbReference type="Proteomes" id="UP001429580">
    <property type="component" value="Unassembled WGS sequence"/>
</dbReference>
<evidence type="ECO:0000256" key="5">
    <source>
        <dbReference type="ARBA" id="ARBA00023002"/>
    </source>
</evidence>
<dbReference type="EC" id="1.1.1.25" evidence="2 8"/>
<keyword evidence="3 8" id="KW-0028">Amino-acid biosynthesis</keyword>
<evidence type="ECO:0000256" key="8">
    <source>
        <dbReference type="HAMAP-Rule" id="MF_00222"/>
    </source>
</evidence>
<keyword evidence="5 8" id="KW-0560">Oxidoreductase</keyword>
<dbReference type="SUPFAM" id="SSF53223">
    <property type="entry name" value="Aminoacid dehydrogenase-like, N-terminal domain"/>
    <property type="match status" value="1"/>
</dbReference>
<dbReference type="InterPro" id="IPR046346">
    <property type="entry name" value="Aminoacid_DH-like_N_sf"/>
</dbReference>
<dbReference type="InterPro" id="IPR013708">
    <property type="entry name" value="Shikimate_DH-bd_N"/>
</dbReference>
<keyword evidence="4 8" id="KW-0521">NADP</keyword>
<feature type="binding site" evidence="8">
    <location>
        <position position="229"/>
    </location>
    <ligand>
        <name>NADP(+)</name>
        <dbReference type="ChEBI" id="CHEBI:58349"/>
    </ligand>
</feature>
<dbReference type="Pfam" id="PF08501">
    <property type="entry name" value="Shikimate_dh_N"/>
    <property type="match status" value="1"/>
</dbReference>
<accession>A0ABX0UZK3</accession>
<dbReference type="InterPro" id="IPR041121">
    <property type="entry name" value="SDH_C"/>
</dbReference>
<dbReference type="CDD" id="cd01065">
    <property type="entry name" value="NAD_bind_Shikimate_DH"/>
    <property type="match status" value="1"/>
</dbReference>
<evidence type="ECO:0000259" key="10">
    <source>
        <dbReference type="Pfam" id="PF08501"/>
    </source>
</evidence>
<comment type="pathway">
    <text evidence="1 8">Metabolic intermediate biosynthesis; chorismate biosynthesis; chorismate from D-erythrose 4-phosphate and phosphoenolpyruvate: step 4/7.</text>
</comment>
<feature type="binding site" evidence="8">
    <location>
        <position position="69"/>
    </location>
    <ligand>
        <name>shikimate</name>
        <dbReference type="ChEBI" id="CHEBI:36208"/>
    </ligand>
</feature>
<dbReference type="NCBIfam" id="NF001312">
    <property type="entry name" value="PRK00258.1-4"/>
    <property type="match status" value="1"/>
</dbReference>
<feature type="binding site" evidence="8">
    <location>
        <position position="94"/>
    </location>
    <ligand>
        <name>shikimate</name>
        <dbReference type="ChEBI" id="CHEBI:36208"/>
    </ligand>
</feature>
<organism evidence="12 13">
    <name type="scientific">Pseudochelatococcus lubricantis</name>
    <dbReference type="NCBI Taxonomy" id="1538102"/>
    <lineage>
        <taxon>Bacteria</taxon>
        <taxon>Pseudomonadati</taxon>
        <taxon>Pseudomonadota</taxon>
        <taxon>Alphaproteobacteria</taxon>
        <taxon>Hyphomicrobiales</taxon>
        <taxon>Chelatococcaceae</taxon>
        <taxon>Pseudochelatococcus</taxon>
    </lineage>
</organism>
<feature type="binding site" evidence="8">
    <location>
        <begin position="159"/>
        <end position="164"/>
    </location>
    <ligand>
        <name>NADP(+)</name>
        <dbReference type="ChEBI" id="CHEBI:58349"/>
    </ligand>
</feature>
<reference evidence="12 13" key="1">
    <citation type="submission" date="2020-03" db="EMBL/GenBank/DDBJ databases">
        <title>Genomic Encyclopedia of Type Strains, Phase IV (KMG-IV): sequencing the most valuable type-strain genomes for metagenomic binning, comparative biology and taxonomic classification.</title>
        <authorList>
            <person name="Goeker M."/>
        </authorList>
    </citation>
    <scope>NUCLEOTIDE SEQUENCE [LARGE SCALE GENOMIC DNA]</scope>
    <source>
        <strain evidence="12 13">DSM 103870</strain>
    </source>
</reference>
<feature type="binding site" evidence="8">
    <location>
        <position position="252"/>
    </location>
    <ligand>
        <name>NADP(+)</name>
        <dbReference type="ChEBI" id="CHEBI:58349"/>
    </ligand>
</feature>
<keyword evidence="6 8" id="KW-0057">Aromatic amino acid biosynthesis</keyword>
<dbReference type="InterPro" id="IPR022893">
    <property type="entry name" value="Shikimate_DH_fam"/>
</dbReference>
<dbReference type="InterPro" id="IPR036291">
    <property type="entry name" value="NAD(P)-bd_dom_sf"/>
</dbReference>
<dbReference type="GO" id="GO:0004764">
    <property type="term" value="F:shikimate 3-dehydrogenase (NADP+) activity"/>
    <property type="evidence" value="ECO:0007669"/>
    <property type="project" value="UniProtKB-EC"/>
</dbReference>
<evidence type="ECO:0000313" key="12">
    <source>
        <dbReference type="EMBL" id="NIJ58391.1"/>
    </source>
</evidence>
<dbReference type="Pfam" id="PF01488">
    <property type="entry name" value="Shikimate_DH"/>
    <property type="match status" value="1"/>
</dbReference>
<dbReference type="EMBL" id="JAASQI010000004">
    <property type="protein sequence ID" value="NIJ58391.1"/>
    <property type="molecule type" value="Genomic_DNA"/>
</dbReference>
<dbReference type="HAMAP" id="MF_00222">
    <property type="entry name" value="Shikimate_DH_AroE"/>
    <property type="match status" value="1"/>
</dbReference>
<comment type="caution">
    <text evidence="8">Lacks conserved residue(s) required for the propagation of feature annotation.</text>
</comment>
<evidence type="ECO:0000259" key="11">
    <source>
        <dbReference type="Pfam" id="PF18317"/>
    </source>
</evidence>
<protein>
    <recommendedName>
        <fullName evidence="2 8">Shikimate dehydrogenase (NADP(+))</fullName>
        <shortName evidence="8">SDH</shortName>
        <ecNumber evidence="2 8">1.1.1.25</ecNumber>
    </recommendedName>
</protein>
<dbReference type="Gene3D" id="3.40.50.720">
    <property type="entry name" value="NAD(P)-binding Rossmann-like Domain"/>
    <property type="match status" value="1"/>
</dbReference>
<evidence type="ECO:0000256" key="2">
    <source>
        <dbReference type="ARBA" id="ARBA00012962"/>
    </source>
</evidence>
<dbReference type="InterPro" id="IPR011342">
    <property type="entry name" value="Shikimate_DH"/>
</dbReference>
<dbReference type="RefSeq" id="WP_166952454.1">
    <property type="nucleotide sequence ID" value="NZ_JAASQI010000004.1"/>
</dbReference>
<keyword evidence="13" id="KW-1185">Reference proteome</keyword>
<dbReference type="Gene3D" id="3.40.50.10860">
    <property type="entry name" value="Leucine Dehydrogenase, chain A, domain 1"/>
    <property type="match status" value="1"/>
</dbReference>
<evidence type="ECO:0000259" key="9">
    <source>
        <dbReference type="Pfam" id="PF01488"/>
    </source>
</evidence>
<feature type="binding site" evidence="8">
    <location>
        <begin position="135"/>
        <end position="139"/>
    </location>
    <ligand>
        <name>NADP(+)</name>
        <dbReference type="ChEBI" id="CHEBI:58349"/>
    </ligand>
</feature>
<feature type="active site" description="Proton acceptor" evidence="8">
    <location>
        <position position="73"/>
    </location>
</feature>
<feature type="binding site" evidence="8">
    <location>
        <position position="231"/>
    </location>
    <ligand>
        <name>shikimate</name>
        <dbReference type="ChEBI" id="CHEBI:36208"/>
    </ligand>
</feature>
<evidence type="ECO:0000256" key="3">
    <source>
        <dbReference type="ARBA" id="ARBA00022605"/>
    </source>
</evidence>
<comment type="function">
    <text evidence="8">Involved in the biosynthesis of the chorismate, which leads to the biosynthesis of aromatic amino acids. Catalyzes the reversible NADPH linked reduction of 3-dehydroshikimate (DHSA) to yield shikimate (SA).</text>
</comment>
<evidence type="ECO:0000313" key="13">
    <source>
        <dbReference type="Proteomes" id="UP001429580"/>
    </source>
</evidence>
<comment type="catalytic activity">
    <reaction evidence="7 8">
        <text>shikimate + NADP(+) = 3-dehydroshikimate + NADPH + H(+)</text>
        <dbReference type="Rhea" id="RHEA:17737"/>
        <dbReference type="ChEBI" id="CHEBI:15378"/>
        <dbReference type="ChEBI" id="CHEBI:16630"/>
        <dbReference type="ChEBI" id="CHEBI:36208"/>
        <dbReference type="ChEBI" id="CHEBI:57783"/>
        <dbReference type="ChEBI" id="CHEBI:58349"/>
        <dbReference type="EC" id="1.1.1.25"/>
    </reaction>
</comment>
<evidence type="ECO:0000256" key="1">
    <source>
        <dbReference type="ARBA" id="ARBA00004871"/>
    </source>
</evidence>
<evidence type="ECO:0000256" key="6">
    <source>
        <dbReference type="ARBA" id="ARBA00023141"/>
    </source>
</evidence>
<feature type="domain" description="Shikimate dehydrogenase substrate binding N-terminal" evidence="10">
    <location>
        <begin position="14"/>
        <end position="96"/>
    </location>
</feature>
<dbReference type="NCBIfam" id="TIGR00507">
    <property type="entry name" value="aroE"/>
    <property type="match status" value="1"/>
</dbReference>
<feature type="domain" description="Quinate/shikimate 5-dehydrogenase/glutamyl-tRNA reductase" evidence="9">
    <location>
        <begin position="127"/>
        <end position="174"/>
    </location>
</feature>
<dbReference type="PANTHER" id="PTHR21089:SF1">
    <property type="entry name" value="BIFUNCTIONAL 3-DEHYDROQUINATE DEHYDRATASE_SHIKIMATE DEHYDROGENASE, CHLOROPLASTIC"/>
    <property type="match status" value="1"/>
</dbReference>
<dbReference type="PANTHER" id="PTHR21089">
    <property type="entry name" value="SHIKIMATE DEHYDROGENASE"/>
    <property type="match status" value="1"/>
</dbReference>
<comment type="subunit">
    <text evidence="8">Homodimer.</text>
</comment>
<dbReference type="InterPro" id="IPR006151">
    <property type="entry name" value="Shikm_DH/Glu-tRNA_Rdtase"/>
</dbReference>
<sequence length="295" mass="31142">MPQPLPSSAPKACIIGFPARHSRSPLIHRFWLRQHAIAGDYGFAEVSPDDFPGFIRDLASNGYVGGNVTVPHKETAFGLVHDATATARALGAVNTLWFEDGRLMGDNTDVAGFLASLDADAPGWDVRTPTATVLGAGGAARAVVYGLLARGVERIHIVNRTLARAQALAEHFGQLFPGRQIAGAGWDALPGLLPASSLLVNTTSMGMHGQPTLDVDPETLPETALVTDIVYVPLETPLLAAARQRGLRTVGGLGMLLHQAAPGFARWFGMTPVVSRALYDDVVADLLATTEGSKP</sequence>
<comment type="caution">
    <text evidence="12">The sequence shown here is derived from an EMBL/GenBank/DDBJ whole genome shotgun (WGS) entry which is preliminary data.</text>
</comment>
<evidence type="ECO:0000256" key="7">
    <source>
        <dbReference type="ARBA" id="ARBA00049442"/>
    </source>
</evidence>
<dbReference type="SUPFAM" id="SSF51735">
    <property type="entry name" value="NAD(P)-binding Rossmann-fold domains"/>
    <property type="match status" value="1"/>
</dbReference>